<gene>
    <name evidence="1" type="ORF">ACFPER_12715</name>
</gene>
<accession>A0ABV9R6A4</accession>
<comment type="caution">
    <text evidence="1">The sequence shown here is derived from an EMBL/GenBank/DDBJ whole genome shotgun (WGS) entry which is preliminary data.</text>
</comment>
<dbReference type="RefSeq" id="WP_204393542.1">
    <property type="nucleotide sequence ID" value="NZ_JAFBBW010000001.1"/>
</dbReference>
<sequence length="195" mass="21137">MTPSAEPDPLEGVVALVARPDALELRDEQGATLASLAYDSSTTDALATLTALFDAPPSSESFDGNSHYPPSTAHRWEGFELWEQRHVDRWAEVEHSPIRPEFLIRFTGPEARGFELASTDGRHVGDDWSVLMADPAVRTVPSGCSGPYLDFVELDAVHSGVEEKLKISVEFRPTDDQSAIASIAAPVPVYDDGCA</sequence>
<organism evidence="1 2">
    <name type="scientific">Agromyces aurantiacus</name>
    <dbReference type="NCBI Taxonomy" id="165814"/>
    <lineage>
        <taxon>Bacteria</taxon>
        <taxon>Bacillati</taxon>
        <taxon>Actinomycetota</taxon>
        <taxon>Actinomycetes</taxon>
        <taxon>Micrococcales</taxon>
        <taxon>Microbacteriaceae</taxon>
        <taxon>Agromyces</taxon>
    </lineage>
</organism>
<evidence type="ECO:0000313" key="1">
    <source>
        <dbReference type="EMBL" id="MFC4829661.1"/>
    </source>
</evidence>
<evidence type="ECO:0000313" key="2">
    <source>
        <dbReference type="Proteomes" id="UP001595960"/>
    </source>
</evidence>
<keyword evidence="2" id="KW-1185">Reference proteome</keyword>
<dbReference type="Proteomes" id="UP001595960">
    <property type="component" value="Unassembled WGS sequence"/>
</dbReference>
<protein>
    <submittedName>
        <fullName evidence="1">Uncharacterized protein</fullName>
    </submittedName>
</protein>
<reference evidence="2" key="1">
    <citation type="journal article" date="2019" name="Int. J. Syst. Evol. Microbiol.">
        <title>The Global Catalogue of Microorganisms (GCM) 10K type strain sequencing project: providing services to taxonomists for standard genome sequencing and annotation.</title>
        <authorList>
            <consortium name="The Broad Institute Genomics Platform"/>
            <consortium name="The Broad Institute Genome Sequencing Center for Infectious Disease"/>
            <person name="Wu L."/>
            <person name="Ma J."/>
        </authorList>
    </citation>
    <scope>NUCLEOTIDE SEQUENCE [LARGE SCALE GENOMIC DNA]</scope>
    <source>
        <strain evidence="2">CGMCC 1.12192</strain>
    </source>
</reference>
<dbReference type="EMBL" id="JBHSJC010000001">
    <property type="protein sequence ID" value="MFC4829661.1"/>
    <property type="molecule type" value="Genomic_DNA"/>
</dbReference>
<proteinExistence type="predicted"/>
<name>A0ABV9R6A4_9MICO</name>